<evidence type="ECO:0000256" key="4">
    <source>
        <dbReference type="PIRNR" id="PIRNR001365"/>
    </source>
</evidence>
<dbReference type="Proteomes" id="UP000326554">
    <property type="component" value="Unassembled WGS sequence"/>
</dbReference>
<dbReference type="EMBL" id="VYQE01000002">
    <property type="protein sequence ID" value="KAA9008803.1"/>
    <property type="molecule type" value="Genomic_DNA"/>
</dbReference>
<protein>
    <submittedName>
        <fullName evidence="7">Dihydrodipicolinate synthase family protein</fullName>
    </submittedName>
</protein>
<dbReference type="GO" id="GO:0008840">
    <property type="term" value="F:4-hydroxy-tetrahydrodipicolinate synthase activity"/>
    <property type="evidence" value="ECO:0007669"/>
    <property type="project" value="TreeGrafter"/>
</dbReference>
<evidence type="ECO:0000313" key="8">
    <source>
        <dbReference type="Proteomes" id="UP000326554"/>
    </source>
</evidence>
<reference evidence="7 8" key="1">
    <citation type="submission" date="2019-09" db="EMBL/GenBank/DDBJ databases">
        <authorList>
            <person name="Park J.-S."/>
            <person name="Choi H.-J."/>
        </authorList>
    </citation>
    <scope>NUCLEOTIDE SEQUENCE [LARGE SCALE GENOMIC DNA]</scope>
    <source>
        <strain evidence="7 8">176SS1-4</strain>
    </source>
</reference>
<dbReference type="SMART" id="SM01130">
    <property type="entry name" value="DHDPS"/>
    <property type="match status" value="1"/>
</dbReference>
<dbReference type="Pfam" id="PF00701">
    <property type="entry name" value="DHDPS"/>
    <property type="match status" value="1"/>
</dbReference>
<keyword evidence="8" id="KW-1185">Reference proteome</keyword>
<dbReference type="PANTHER" id="PTHR12128:SF66">
    <property type="entry name" value="4-HYDROXY-2-OXOGLUTARATE ALDOLASE, MITOCHONDRIAL"/>
    <property type="match status" value="1"/>
</dbReference>
<feature type="active site" description="Schiff-base intermediate with substrate" evidence="5">
    <location>
        <position position="156"/>
    </location>
</feature>
<proteinExistence type="inferred from homology"/>
<dbReference type="InterPro" id="IPR013785">
    <property type="entry name" value="Aldolase_TIM"/>
</dbReference>
<evidence type="ECO:0000256" key="5">
    <source>
        <dbReference type="PIRSR" id="PIRSR001365-1"/>
    </source>
</evidence>
<organism evidence="7 8">
    <name type="scientific">Histidinibacterium aquaticum</name>
    <dbReference type="NCBI Taxonomy" id="2613962"/>
    <lineage>
        <taxon>Bacteria</taxon>
        <taxon>Pseudomonadati</taxon>
        <taxon>Pseudomonadota</taxon>
        <taxon>Alphaproteobacteria</taxon>
        <taxon>Rhodobacterales</taxon>
        <taxon>Paracoccaceae</taxon>
        <taxon>Histidinibacterium</taxon>
    </lineage>
</organism>
<name>A0A5J5GMC0_9RHOB</name>
<accession>A0A5J5GMC0</accession>
<dbReference type="PRINTS" id="PR00146">
    <property type="entry name" value="DHPICSNTHASE"/>
</dbReference>
<keyword evidence="3" id="KW-0704">Schiff base</keyword>
<comment type="caution">
    <text evidence="7">The sequence shown here is derived from an EMBL/GenBank/DDBJ whole genome shotgun (WGS) entry which is preliminary data.</text>
</comment>
<dbReference type="RefSeq" id="WP_150444336.1">
    <property type="nucleotide sequence ID" value="NZ_VYQE01000002.1"/>
</dbReference>
<dbReference type="CDD" id="cd00408">
    <property type="entry name" value="DHDPS-like"/>
    <property type="match status" value="1"/>
</dbReference>
<feature type="active site" description="Proton donor/acceptor" evidence="5">
    <location>
        <position position="128"/>
    </location>
</feature>
<sequence>MPAITTPFTGKDEVDHDEMSANIRRLMKDGATGVVAAGCTGEFWSLRPEERREIYATARKAVGKDGTAIVGAAGITPRDVIAAMEDAAAEGADAALVMPPFFAHLSEAEVIAHFETVSEAAPLPVMLYNIPGNAGNALTPAIVDRLADLENVVAIKESSGDWLNFQGTLSIAGDRIRVFCGPSSTIGVPAMLAGCDGLVDCFPNVWPSLIDIWPMMQRGETEAAWEVQVRAQELTRLFISGGRTLYPATKAAMDYLGLPGGGAPRAPLQPLKGEPLAGLHRGLDRILRRAPNAA</sequence>
<dbReference type="GO" id="GO:0044281">
    <property type="term" value="P:small molecule metabolic process"/>
    <property type="evidence" value="ECO:0007669"/>
    <property type="project" value="UniProtKB-ARBA"/>
</dbReference>
<dbReference type="PIRSF" id="PIRSF001365">
    <property type="entry name" value="DHDPS"/>
    <property type="match status" value="1"/>
</dbReference>
<dbReference type="AlphaFoldDB" id="A0A5J5GMC0"/>
<keyword evidence="2 4" id="KW-0456">Lyase</keyword>
<evidence type="ECO:0000256" key="2">
    <source>
        <dbReference type="ARBA" id="ARBA00023239"/>
    </source>
</evidence>
<comment type="similarity">
    <text evidence="1 4">Belongs to the DapA family.</text>
</comment>
<evidence type="ECO:0000256" key="1">
    <source>
        <dbReference type="ARBA" id="ARBA00007592"/>
    </source>
</evidence>
<feature type="binding site" evidence="6">
    <location>
        <position position="40"/>
    </location>
    <ligand>
        <name>pyruvate</name>
        <dbReference type="ChEBI" id="CHEBI:15361"/>
    </ligand>
</feature>
<dbReference type="PROSITE" id="PS00666">
    <property type="entry name" value="DHDPS_2"/>
    <property type="match status" value="1"/>
</dbReference>
<evidence type="ECO:0000313" key="7">
    <source>
        <dbReference type="EMBL" id="KAA9008803.1"/>
    </source>
</evidence>
<dbReference type="SUPFAM" id="SSF51569">
    <property type="entry name" value="Aldolase"/>
    <property type="match status" value="1"/>
</dbReference>
<feature type="binding site" evidence="6">
    <location>
        <position position="199"/>
    </location>
    <ligand>
        <name>pyruvate</name>
        <dbReference type="ChEBI" id="CHEBI:15361"/>
    </ligand>
</feature>
<dbReference type="InterPro" id="IPR002220">
    <property type="entry name" value="DapA-like"/>
</dbReference>
<evidence type="ECO:0000256" key="6">
    <source>
        <dbReference type="PIRSR" id="PIRSR001365-2"/>
    </source>
</evidence>
<evidence type="ECO:0000256" key="3">
    <source>
        <dbReference type="ARBA" id="ARBA00023270"/>
    </source>
</evidence>
<gene>
    <name evidence="7" type="ORF">F3S47_05940</name>
</gene>
<dbReference type="InterPro" id="IPR020625">
    <property type="entry name" value="Schiff_base-form_aldolases_AS"/>
</dbReference>
<dbReference type="Gene3D" id="3.20.20.70">
    <property type="entry name" value="Aldolase class I"/>
    <property type="match status" value="1"/>
</dbReference>
<dbReference type="PANTHER" id="PTHR12128">
    <property type="entry name" value="DIHYDRODIPICOLINATE SYNTHASE"/>
    <property type="match status" value="1"/>
</dbReference>